<name>A0A3R8NMT8_9GAMM</name>
<reference evidence="2" key="1">
    <citation type="submission" date="2018-11" db="EMBL/GenBank/DDBJ databases">
        <title>Draft genome sequences of proposed Pectobacterium aquaticum sp. nov. isolated in France from fresh water.</title>
        <authorList>
            <person name="Pedron J."/>
            <person name="Barny M.A."/>
        </authorList>
    </citation>
    <scope>NUCLEOTIDE SEQUENCE [LARGE SCALE GENOMIC DNA]</scope>
    <source>
        <strain evidence="2">A35-S23-M15</strain>
    </source>
</reference>
<evidence type="ECO:0000313" key="2">
    <source>
        <dbReference type="EMBL" id="RRO06023.1"/>
    </source>
</evidence>
<dbReference type="Pfam" id="PF13302">
    <property type="entry name" value="Acetyltransf_3"/>
    <property type="match status" value="1"/>
</dbReference>
<dbReference type="RefSeq" id="WP_116238117.1">
    <property type="nucleotide sequence ID" value="NZ_QHJW02000044.1"/>
</dbReference>
<dbReference type="InterPro" id="IPR000182">
    <property type="entry name" value="GNAT_dom"/>
</dbReference>
<keyword evidence="3" id="KW-1185">Reference proteome</keyword>
<evidence type="ECO:0000313" key="3">
    <source>
        <dbReference type="Proteomes" id="UP000256817"/>
    </source>
</evidence>
<organism evidence="2 3">
    <name type="scientific">Pectobacterium aquaticum</name>
    <dbReference type="NCBI Taxonomy" id="2204145"/>
    <lineage>
        <taxon>Bacteria</taxon>
        <taxon>Pseudomonadati</taxon>
        <taxon>Pseudomonadota</taxon>
        <taxon>Gammaproteobacteria</taxon>
        <taxon>Enterobacterales</taxon>
        <taxon>Pectobacteriaceae</taxon>
        <taxon>Pectobacterium</taxon>
    </lineage>
</organism>
<feature type="domain" description="N-acetyltransferase" evidence="1">
    <location>
        <begin position="15"/>
        <end position="147"/>
    </location>
</feature>
<comment type="caution">
    <text evidence="2">The sequence shown here is derived from an EMBL/GenBank/DDBJ whole genome shotgun (WGS) entry which is preliminary data.</text>
</comment>
<dbReference type="InterPro" id="IPR016181">
    <property type="entry name" value="Acyl_CoA_acyltransferase"/>
</dbReference>
<evidence type="ECO:0000259" key="1">
    <source>
        <dbReference type="Pfam" id="PF13302"/>
    </source>
</evidence>
<sequence length="177" mass="20751">MVSDISSKTIKLSLAKLSDSDFIFSLRINKKLNKYISTFSGSVEDQYKWLEDYKERERNEREFYYVIRRNDSNLPIGTVRLYDFIDDSNSFCWGSWVINENKTSSSAIESALLVYKIGFEYLGFSGSHFFVDKKNTSVVDFHKKSGANFLGESDVNFFFNYTPDLYHSLKEKYKKFL</sequence>
<dbReference type="Proteomes" id="UP000256817">
    <property type="component" value="Unassembled WGS sequence"/>
</dbReference>
<gene>
    <name evidence="2" type="ORF">DMB85_016745</name>
</gene>
<dbReference type="Gene3D" id="3.40.630.30">
    <property type="match status" value="1"/>
</dbReference>
<dbReference type="SUPFAM" id="SSF55729">
    <property type="entry name" value="Acyl-CoA N-acyltransferases (Nat)"/>
    <property type="match status" value="1"/>
</dbReference>
<protein>
    <submittedName>
        <fullName evidence="2">N-acetyltransferase</fullName>
    </submittedName>
</protein>
<proteinExistence type="predicted"/>
<accession>A0A3R8NMT8</accession>
<dbReference type="EMBL" id="QHJW02000044">
    <property type="protein sequence ID" value="RRO06023.1"/>
    <property type="molecule type" value="Genomic_DNA"/>
</dbReference>